<dbReference type="Proteomes" id="UP000199169">
    <property type="component" value="Unassembled WGS sequence"/>
</dbReference>
<accession>A0A1A8XL85</accession>
<gene>
    <name evidence="2" type="ORF">ACCAA_180010</name>
</gene>
<reference evidence="2 3" key="1">
    <citation type="submission" date="2016-06" db="EMBL/GenBank/DDBJ databases">
        <authorList>
            <person name="Kjaerup R.B."/>
            <person name="Dalgaard T.S."/>
            <person name="Juul-Madsen H.R."/>
        </authorList>
    </citation>
    <scope>NUCLEOTIDE SEQUENCE [LARGE SCALE GENOMIC DNA]</scope>
    <source>
        <strain evidence="2">3</strain>
    </source>
</reference>
<dbReference type="SUPFAM" id="SSF53756">
    <property type="entry name" value="UDP-Glycosyltransferase/glycogen phosphorylase"/>
    <property type="match status" value="1"/>
</dbReference>
<dbReference type="Pfam" id="PF13439">
    <property type="entry name" value="Glyco_transf_4"/>
    <property type="match status" value="1"/>
</dbReference>
<evidence type="ECO:0000259" key="1">
    <source>
        <dbReference type="Pfam" id="PF13439"/>
    </source>
</evidence>
<dbReference type="STRING" id="1860102.ACCAA_180010"/>
<name>A0A1A8XL85_9PROT</name>
<protein>
    <submittedName>
        <fullName evidence="2">Glycosyltransferase</fullName>
    </submittedName>
</protein>
<evidence type="ECO:0000313" key="2">
    <source>
        <dbReference type="EMBL" id="SBT04713.1"/>
    </source>
</evidence>
<dbReference type="InterPro" id="IPR028098">
    <property type="entry name" value="Glyco_trans_4-like_N"/>
</dbReference>
<dbReference type="PANTHER" id="PTHR45947:SF3">
    <property type="entry name" value="SULFOQUINOVOSYL TRANSFERASE SQD2"/>
    <property type="match status" value="1"/>
</dbReference>
<dbReference type="InterPro" id="IPR050194">
    <property type="entry name" value="Glycosyltransferase_grp1"/>
</dbReference>
<dbReference type="EMBL" id="FLQX01000090">
    <property type="protein sequence ID" value="SBT04713.1"/>
    <property type="molecule type" value="Genomic_DNA"/>
</dbReference>
<sequence>MRVLHLVNSLDVGGVEVGVVNVMCGLDDLGYEQAVCCLERAGALIDRVPESISVSVCGKTDRRERLAPVLRAARSMRRFQPAVVHARNCGAWVIGALAWLLAGCPGHLVFSLHGLDWIGRVGPVRAMIYRQLARITFRMVAVGAATGECFARQVGISPERFTVLHSGVDTQRFQPALARLRSVRSPCRVVVGCVARLGQQKGHEQLLKAFAGAAAQCPTELELRLVGDGPCRAALQTLARQLGVETAVRFMGECTDVPEQLAQFDIFVLASEQEGRPTSIMEAMAAGLPVVATRVGGVADLVIDGQSGLLVAPDDVAALTRAIVALADDAGARQTFGEAGRRLAAESFSLVSMVQNYQRFYLDVSAGAKPDLRTSPCSR</sequence>
<proteinExistence type="predicted"/>
<dbReference type="Pfam" id="PF13692">
    <property type="entry name" value="Glyco_trans_1_4"/>
    <property type="match status" value="1"/>
</dbReference>
<dbReference type="RefSeq" id="WP_186406138.1">
    <property type="nucleotide sequence ID" value="NZ_FLQX01000090.1"/>
</dbReference>
<dbReference type="Gene3D" id="3.40.50.2000">
    <property type="entry name" value="Glycogen Phosphorylase B"/>
    <property type="match status" value="2"/>
</dbReference>
<organism evidence="2 3">
    <name type="scientific">Candidatus Accumulibacter aalborgensis</name>
    <dbReference type="NCBI Taxonomy" id="1860102"/>
    <lineage>
        <taxon>Bacteria</taxon>
        <taxon>Pseudomonadati</taxon>
        <taxon>Pseudomonadota</taxon>
        <taxon>Betaproteobacteria</taxon>
        <taxon>Candidatus Accumulibacter</taxon>
    </lineage>
</organism>
<keyword evidence="2" id="KW-0808">Transferase</keyword>
<dbReference type="PANTHER" id="PTHR45947">
    <property type="entry name" value="SULFOQUINOVOSYL TRANSFERASE SQD2"/>
    <property type="match status" value="1"/>
</dbReference>
<evidence type="ECO:0000313" key="3">
    <source>
        <dbReference type="Proteomes" id="UP000199169"/>
    </source>
</evidence>
<feature type="domain" description="Glycosyltransferase subfamily 4-like N-terminal" evidence="1">
    <location>
        <begin position="12"/>
        <end position="172"/>
    </location>
</feature>
<dbReference type="GO" id="GO:0016758">
    <property type="term" value="F:hexosyltransferase activity"/>
    <property type="evidence" value="ECO:0007669"/>
    <property type="project" value="TreeGrafter"/>
</dbReference>
<keyword evidence="3" id="KW-1185">Reference proteome</keyword>
<dbReference type="AlphaFoldDB" id="A0A1A8XL85"/>